<organism evidence="1 2">
    <name type="scientific">Candidatus Obscuribacter phosphatis</name>
    <dbReference type="NCBI Taxonomy" id="1906157"/>
    <lineage>
        <taxon>Bacteria</taxon>
        <taxon>Bacillati</taxon>
        <taxon>Candidatus Melainabacteria</taxon>
        <taxon>Candidatus Obscuribacterales</taxon>
        <taxon>Candidatus Obscuribacteraceae</taxon>
        <taxon>Candidatus Obscuribacter</taxon>
    </lineage>
</organism>
<dbReference type="EMBL" id="JAFLCK010000013">
    <property type="protein sequence ID" value="MBN8660750.1"/>
    <property type="molecule type" value="Genomic_DNA"/>
</dbReference>
<reference evidence="1" key="1">
    <citation type="submission" date="2021-02" db="EMBL/GenBank/DDBJ databases">
        <title>Genome-Resolved Metagenomics of a Microbial Community Performing Photosynthetic Biological Nutrient Removal.</title>
        <authorList>
            <person name="Mcdaniel E.A."/>
        </authorList>
    </citation>
    <scope>NUCLEOTIDE SEQUENCE</scope>
    <source>
        <strain evidence="1">UWPOB_OBS1</strain>
    </source>
</reference>
<dbReference type="Proteomes" id="UP000664277">
    <property type="component" value="Unassembled WGS sequence"/>
</dbReference>
<dbReference type="AlphaFoldDB" id="A0A8J7PL95"/>
<evidence type="ECO:0000313" key="1">
    <source>
        <dbReference type="EMBL" id="MBN8660750.1"/>
    </source>
</evidence>
<proteinExistence type="predicted"/>
<protein>
    <submittedName>
        <fullName evidence="1">Uncharacterized protein</fullName>
    </submittedName>
</protein>
<sequence>MAEDLSGVYRADEFVPGSNDSERWKFLCARLPEILGQSRDQVLKSFGAGSREKWFCHGPKEDYLEYCISQKFNGDGTNTSCVLDLCFDKDSVCRLKIEQVISY</sequence>
<accession>A0A8J7PL95</accession>
<name>A0A8J7PL95_9BACT</name>
<comment type="caution">
    <text evidence="1">The sequence shown here is derived from an EMBL/GenBank/DDBJ whole genome shotgun (WGS) entry which is preliminary data.</text>
</comment>
<evidence type="ECO:0000313" key="2">
    <source>
        <dbReference type="Proteomes" id="UP000664277"/>
    </source>
</evidence>
<gene>
    <name evidence="1" type="ORF">J0M35_10325</name>
</gene>